<evidence type="ECO:0000313" key="2">
    <source>
        <dbReference type="Proteomes" id="UP000235786"/>
    </source>
</evidence>
<evidence type="ECO:0000313" key="1">
    <source>
        <dbReference type="EMBL" id="PMD34845.1"/>
    </source>
</evidence>
<protein>
    <submittedName>
        <fullName evidence="1">Uncharacterized protein</fullName>
    </submittedName>
</protein>
<sequence>MSLRLTYKIRTSSQLLAKISNNSTSPIAVHHIAEILFQEPSTGLRDVAAVPEELVEHGGWEGDEVGGVPGGEPGADGGGVALRGELDEFEVAGEGLGGGGGGVWLVHFGLEFWGS</sequence>
<accession>A0A2J6R8L1</accession>
<dbReference type="EMBL" id="KZ613953">
    <property type="protein sequence ID" value="PMD34845.1"/>
    <property type="molecule type" value="Genomic_DNA"/>
</dbReference>
<keyword evidence="2" id="KW-1185">Reference proteome</keyword>
<reference evidence="1 2" key="1">
    <citation type="submission" date="2016-04" db="EMBL/GenBank/DDBJ databases">
        <title>A degradative enzymes factory behind the ericoid mycorrhizal symbiosis.</title>
        <authorList>
            <consortium name="DOE Joint Genome Institute"/>
            <person name="Martino E."/>
            <person name="Morin E."/>
            <person name="Grelet G."/>
            <person name="Kuo A."/>
            <person name="Kohler A."/>
            <person name="Daghino S."/>
            <person name="Barry K."/>
            <person name="Choi C."/>
            <person name="Cichocki N."/>
            <person name="Clum A."/>
            <person name="Copeland A."/>
            <person name="Hainaut M."/>
            <person name="Haridas S."/>
            <person name="Labutti K."/>
            <person name="Lindquist E."/>
            <person name="Lipzen A."/>
            <person name="Khouja H.-R."/>
            <person name="Murat C."/>
            <person name="Ohm R."/>
            <person name="Olson A."/>
            <person name="Spatafora J."/>
            <person name="Veneault-Fourrey C."/>
            <person name="Henrissat B."/>
            <person name="Grigoriev I."/>
            <person name="Martin F."/>
            <person name="Perotto S."/>
        </authorList>
    </citation>
    <scope>NUCLEOTIDE SEQUENCE [LARGE SCALE GENOMIC DNA]</scope>
    <source>
        <strain evidence="1 2">F</strain>
    </source>
</reference>
<name>A0A2J6R8L1_HYAVF</name>
<organism evidence="1 2">
    <name type="scientific">Hyaloscypha variabilis (strain UAMH 11265 / GT02V1 / F)</name>
    <name type="common">Meliniomyces variabilis</name>
    <dbReference type="NCBI Taxonomy" id="1149755"/>
    <lineage>
        <taxon>Eukaryota</taxon>
        <taxon>Fungi</taxon>
        <taxon>Dikarya</taxon>
        <taxon>Ascomycota</taxon>
        <taxon>Pezizomycotina</taxon>
        <taxon>Leotiomycetes</taxon>
        <taxon>Helotiales</taxon>
        <taxon>Hyaloscyphaceae</taxon>
        <taxon>Hyaloscypha</taxon>
        <taxon>Hyaloscypha variabilis</taxon>
    </lineage>
</organism>
<proteinExistence type="predicted"/>
<dbReference type="AlphaFoldDB" id="A0A2J6R8L1"/>
<gene>
    <name evidence="1" type="ORF">L207DRAFT_516992</name>
</gene>
<dbReference type="Proteomes" id="UP000235786">
    <property type="component" value="Unassembled WGS sequence"/>
</dbReference>